<feature type="region of interest" description="Disordered" evidence="1">
    <location>
        <begin position="15"/>
        <end position="165"/>
    </location>
</feature>
<feature type="compositionally biased region" description="Pro residues" evidence="1">
    <location>
        <begin position="129"/>
        <end position="148"/>
    </location>
</feature>
<feature type="compositionally biased region" description="Basic residues" evidence="1">
    <location>
        <begin position="152"/>
        <end position="163"/>
    </location>
</feature>
<dbReference type="OMA" id="LPPCVCK"/>
<sequence>MSLLAFAHLYCHIRQAPPPRPSHPRPVHSPHLLIESTDPDSQPPSQPTRTTRVLNPPAAYRRVIRAPAAAVPRQMTRPRCPSHKKPVRVRSKSTRAPRLDVLARARPRSLPAAHTQVYRPTPSRSRASRPPPRASPLSVPPASPPPPLTTRSRLRQRHSHVIKPPKDVHNPLLFLPYHTLPSPFPSSASIPPYPLSFRTSSLPTHTLSRHPTPFLSRDPYPSRPTPSLSVTALPPLPFRATLPLPLPLFVPAYLPLPSPLALRPPPPSCNSPPSLSSLPLFSSFTRPPSLPTPDDTRSSLTRTLYGELQCSTARDDPM</sequence>
<proteinExistence type="predicted"/>
<dbReference type="VEuPathDB" id="FungiDB:SCHCODRAFT_02119117"/>
<dbReference type="KEGG" id="scm:SCHCO_02119117"/>
<dbReference type="HOGENOM" id="CLU_874813_0_0_1"/>
<feature type="non-terminal residue" evidence="2">
    <location>
        <position position="318"/>
    </location>
</feature>
<feature type="compositionally biased region" description="Low complexity" evidence="1">
    <location>
        <begin position="104"/>
        <end position="125"/>
    </location>
</feature>
<gene>
    <name evidence="2" type="ORF">SCHCODRAFT_114133</name>
</gene>
<accession>D8QJV8</accession>
<evidence type="ECO:0000256" key="1">
    <source>
        <dbReference type="SAM" id="MobiDB-lite"/>
    </source>
</evidence>
<dbReference type="InParanoid" id="D8QJV8"/>
<name>D8QJV8_SCHCM</name>
<dbReference type="EMBL" id="GL377315">
    <property type="protein sequence ID" value="EFI91780.1"/>
    <property type="molecule type" value="Genomic_DNA"/>
</dbReference>
<evidence type="ECO:0000313" key="3">
    <source>
        <dbReference type="Proteomes" id="UP000007431"/>
    </source>
</evidence>
<dbReference type="AlphaFoldDB" id="D8QJV8"/>
<organism evidence="3">
    <name type="scientific">Schizophyllum commune (strain H4-8 / FGSC 9210)</name>
    <name type="common">Split gill fungus</name>
    <dbReference type="NCBI Taxonomy" id="578458"/>
    <lineage>
        <taxon>Eukaryota</taxon>
        <taxon>Fungi</taxon>
        <taxon>Dikarya</taxon>
        <taxon>Basidiomycota</taxon>
        <taxon>Agaricomycotina</taxon>
        <taxon>Agaricomycetes</taxon>
        <taxon>Agaricomycetidae</taxon>
        <taxon>Agaricales</taxon>
        <taxon>Schizophyllaceae</taxon>
        <taxon>Schizophyllum</taxon>
    </lineage>
</organism>
<dbReference type="GeneID" id="9593725"/>
<protein>
    <submittedName>
        <fullName evidence="2">Uncharacterized protein</fullName>
    </submittedName>
</protein>
<keyword evidence="3" id="KW-1185">Reference proteome</keyword>
<feature type="compositionally biased region" description="Basic residues" evidence="1">
    <location>
        <begin position="80"/>
        <end position="95"/>
    </location>
</feature>
<dbReference type="Proteomes" id="UP000007431">
    <property type="component" value="Unassembled WGS sequence"/>
</dbReference>
<reference evidence="2 3" key="1">
    <citation type="journal article" date="2010" name="Nat. Biotechnol.">
        <title>Genome sequence of the model mushroom Schizophyllum commune.</title>
        <authorList>
            <person name="Ohm R.A."/>
            <person name="de Jong J.F."/>
            <person name="Lugones L.G."/>
            <person name="Aerts A."/>
            <person name="Kothe E."/>
            <person name="Stajich J.E."/>
            <person name="de Vries R.P."/>
            <person name="Record E."/>
            <person name="Levasseur A."/>
            <person name="Baker S.E."/>
            <person name="Bartholomew K.A."/>
            <person name="Coutinho P.M."/>
            <person name="Erdmann S."/>
            <person name="Fowler T.J."/>
            <person name="Gathman A.C."/>
            <person name="Lombard V."/>
            <person name="Henrissat B."/>
            <person name="Knabe N."/>
            <person name="Kuees U."/>
            <person name="Lilly W.W."/>
            <person name="Lindquist E."/>
            <person name="Lucas S."/>
            <person name="Magnuson J.K."/>
            <person name="Piumi F."/>
            <person name="Raudaskoski M."/>
            <person name="Salamov A."/>
            <person name="Schmutz J."/>
            <person name="Schwarze F.W.M.R."/>
            <person name="vanKuyk P.A."/>
            <person name="Horton J.S."/>
            <person name="Grigoriev I.V."/>
            <person name="Woesten H.A.B."/>
        </authorList>
    </citation>
    <scope>NUCLEOTIDE SEQUENCE [LARGE SCALE GENOMIC DNA]</scope>
    <source>
        <strain evidence="3">H4-8 / FGSC 9210</strain>
    </source>
</reference>
<feature type="compositionally biased region" description="Low complexity" evidence="1">
    <location>
        <begin position="47"/>
        <end position="73"/>
    </location>
</feature>
<evidence type="ECO:0000313" key="2">
    <source>
        <dbReference type="EMBL" id="EFI91780.1"/>
    </source>
</evidence>
<feature type="region of interest" description="Disordered" evidence="1">
    <location>
        <begin position="280"/>
        <end position="318"/>
    </location>
</feature>
<feature type="region of interest" description="Disordered" evidence="1">
    <location>
        <begin position="204"/>
        <end position="226"/>
    </location>
</feature>